<dbReference type="GO" id="GO:0046872">
    <property type="term" value="F:metal ion binding"/>
    <property type="evidence" value="ECO:0007669"/>
    <property type="project" value="UniProtKB-KW"/>
</dbReference>
<dbReference type="PANTHER" id="PTHR47990">
    <property type="entry name" value="2-OXOGLUTARATE (2OG) AND FE(II)-DEPENDENT OXYGENASE SUPERFAMILY PROTEIN-RELATED"/>
    <property type="match status" value="1"/>
</dbReference>
<keyword evidence="5 10" id="KW-0560">Oxidoreductase</keyword>
<evidence type="ECO:0000256" key="10">
    <source>
        <dbReference type="RuleBase" id="RU003682"/>
    </source>
</evidence>
<proteinExistence type="inferred from homology"/>
<evidence type="ECO:0000256" key="11">
    <source>
        <dbReference type="SAM" id="MobiDB-lite"/>
    </source>
</evidence>
<name>A0A5D2PPA1_GOSTO</name>
<keyword evidence="4" id="KW-0223">Dioxygenase</keyword>
<evidence type="ECO:0000256" key="9">
    <source>
        <dbReference type="ARBA" id="ARBA00066695"/>
    </source>
</evidence>
<reference evidence="13 14" key="1">
    <citation type="submission" date="2019-07" db="EMBL/GenBank/DDBJ databases">
        <title>WGS assembly of Gossypium tomentosum.</title>
        <authorList>
            <person name="Chen Z.J."/>
            <person name="Sreedasyam A."/>
            <person name="Ando A."/>
            <person name="Song Q."/>
            <person name="De L."/>
            <person name="Hulse-Kemp A."/>
            <person name="Ding M."/>
            <person name="Ye W."/>
            <person name="Kirkbride R."/>
            <person name="Jenkins J."/>
            <person name="Plott C."/>
            <person name="Lovell J."/>
            <person name="Lin Y.-M."/>
            <person name="Vaughn R."/>
            <person name="Liu B."/>
            <person name="Li W."/>
            <person name="Simpson S."/>
            <person name="Scheffler B."/>
            <person name="Saski C."/>
            <person name="Grover C."/>
            <person name="Hu G."/>
            <person name="Conover J."/>
            <person name="Carlson J."/>
            <person name="Shu S."/>
            <person name="Boston L."/>
            <person name="Williams M."/>
            <person name="Peterson D."/>
            <person name="Mcgee K."/>
            <person name="Jones D."/>
            <person name="Wendel J."/>
            <person name="Stelly D."/>
            <person name="Grimwood J."/>
            <person name="Schmutz J."/>
        </authorList>
    </citation>
    <scope>NUCLEOTIDE SEQUENCE [LARGE SCALE GENOMIC DNA]</scope>
    <source>
        <strain evidence="13">7179.01</strain>
    </source>
</reference>
<dbReference type="Pfam" id="PF14226">
    <property type="entry name" value="DIOX_N"/>
    <property type="match status" value="1"/>
</dbReference>
<evidence type="ECO:0000256" key="6">
    <source>
        <dbReference type="ARBA" id="ARBA00023004"/>
    </source>
</evidence>
<evidence type="ECO:0000256" key="1">
    <source>
        <dbReference type="ARBA" id="ARBA00001961"/>
    </source>
</evidence>
<feature type="region of interest" description="Disordered" evidence="11">
    <location>
        <begin position="1"/>
        <end position="21"/>
    </location>
</feature>
<dbReference type="Gene3D" id="2.60.120.330">
    <property type="entry name" value="B-lactam Antibiotic, Isopenicillin N Synthase, Chain"/>
    <property type="match status" value="1"/>
</dbReference>
<dbReference type="EMBL" id="CM017616">
    <property type="protein sequence ID" value="TYI17733.1"/>
    <property type="molecule type" value="Genomic_DNA"/>
</dbReference>
<keyword evidence="14" id="KW-1185">Reference proteome</keyword>
<dbReference type="InterPro" id="IPR044861">
    <property type="entry name" value="IPNS-like_FE2OG_OXY"/>
</dbReference>
<dbReference type="GO" id="GO:0009686">
    <property type="term" value="P:gibberellin biosynthetic process"/>
    <property type="evidence" value="ECO:0007669"/>
    <property type="project" value="UniProtKB-ARBA"/>
</dbReference>
<dbReference type="FunFam" id="2.60.120.330:FF:000013">
    <property type="entry name" value="Gibberellin 3-beta-dioxygenase 1"/>
    <property type="match status" value="1"/>
</dbReference>
<dbReference type="InterPro" id="IPR026992">
    <property type="entry name" value="DIOX_N"/>
</dbReference>
<gene>
    <name evidence="13" type="ORF">ES332_A07G045800v1</name>
</gene>
<comment type="pathway">
    <text evidence="7">Plant hormone biosynthesis; gibberellin biosynthesis.</text>
</comment>
<evidence type="ECO:0000256" key="4">
    <source>
        <dbReference type="ARBA" id="ARBA00022964"/>
    </source>
</evidence>
<evidence type="ECO:0000259" key="12">
    <source>
        <dbReference type="PROSITE" id="PS51471"/>
    </source>
</evidence>
<dbReference type="AlphaFoldDB" id="A0A5D2PPA1"/>
<comment type="cofactor">
    <cofactor evidence="1">
        <name>L-ascorbate</name>
        <dbReference type="ChEBI" id="CHEBI:38290"/>
    </cofactor>
</comment>
<feature type="domain" description="Fe2OG dioxygenase" evidence="12">
    <location>
        <begin position="207"/>
        <end position="308"/>
    </location>
</feature>
<comment type="similarity">
    <text evidence="8">Belongs to the iron/ascorbate-dependent oxidoreductase family. GA3OX subfamily.</text>
</comment>
<dbReference type="GO" id="GO:0016707">
    <property type="term" value="F:gibberellin 3-beta-dioxygenase activity"/>
    <property type="evidence" value="ECO:0007669"/>
    <property type="project" value="UniProtKB-EC"/>
</dbReference>
<evidence type="ECO:0000313" key="14">
    <source>
        <dbReference type="Proteomes" id="UP000322667"/>
    </source>
</evidence>
<dbReference type="Proteomes" id="UP000322667">
    <property type="component" value="Chromosome A07"/>
</dbReference>
<dbReference type="SUPFAM" id="SSF51197">
    <property type="entry name" value="Clavaminate synthase-like"/>
    <property type="match status" value="1"/>
</dbReference>
<evidence type="ECO:0000256" key="7">
    <source>
        <dbReference type="ARBA" id="ARBA00037909"/>
    </source>
</evidence>
<sequence length="354" mass="39916">MKHQHRKEMRKSSSTKTGELREHPIHLRDIIPLDFNSIRSVPDSHVWPISDDFSSDHQLLVPIIDLKDPNAVKLAGHACETWGAFQVINHGIHLNLLEEVESEARRLFSLPTQTKMKALREPAGATGYGQARISPFFPNYMWHEGFTIMDSPTDHARALWPTDSARFCDVIERYQKQMKVLAEKLTDLILESLAIFREDLNWDVGSPSTALQLNSYPPCPNPNRAMGLAPHTDTSFLTILHQGSTSGLQIFKQGTGWISVLPVSGALVVNVGDLLHILTNARFPSVLHRAVLNQEGFHRLSVAYFYGLPIDCRVSPLLKLLDSGESPRYRPVTVKEYVDIKSKNFEEPLTSIRI</sequence>
<keyword evidence="3 10" id="KW-0479">Metal-binding</keyword>
<keyword evidence="6 10" id="KW-0408">Iron</keyword>
<evidence type="ECO:0000256" key="5">
    <source>
        <dbReference type="ARBA" id="ARBA00023002"/>
    </source>
</evidence>
<dbReference type="PROSITE" id="PS51471">
    <property type="entry name" value="FE2OG_OXY"/>
    <property type="match status" value="1"/>
</dbReference>
<dbReference type="Pfam" id="PF03171">
    <property type="entry name" value="2OG-FeII_Oxy"/>
    <property type="match status" value="1"/>
</dbReference>
<comment type="pathway">
    <text evidence="2">Hormone biosynthesis.</text>
</comment>
<dbReference type="EC" id="1.14.11.15" evidence="9"/>
<evidence type="ECO:0000256" key="2">
    <source>
        <dbReference type="ARBA" id="ARBA00004972"/>
    </source>
</evidence>
<evidence type="ECO:0000313" key="13">
    <source>
        <dbReference type="EMBL" id="TYI17733.1"/>
    </source>
</evidence>
<accession>A0A5D2PPA1</accession>
<dbReference type="InterPro" id="IPR005123">
    <property type="entry name" value="Oxoglu/Fe-dep_dioxygenase_dom"/>
</dbReference>
<organism evidence="13 14">
    <name type="scientific">Gossypium tomentosum</name>
    <name type="common">Hawaiian cotton</name>
    <name type="synonym">Gossypium sandvicense</name>
    <dbReference type="NCBI Taxonomy" id="34277"/>
    <lineage>
        <taxon>Eukaryota</taxon>
        <taxon>Viridiplantae</taxon>
        <taxon>Streptophyta</taxon>
        <taxon>Embryophyta</taxon>
        <taxon>Tracheophyta</taxon>
        <taxon>Spermatophyta</taxon>
        <taxon>Magnoliopsida</taxon>
        <taxon>eudicotyledons</taxon>
        <taxon>Gunneridae</taxon>
        <taxon>Pentapetalae</taxon>
        <taxon>rosids</taxon>
        <taxon>malvids</taxon>
        <taxon>Malvales</taxon>
        <taxon>Malvaceae</taxon>
        <taxon>Malvoideae</taxon>
        <taxon>Gossypium</taxon>
    </lineage>
</organism>
<evidence type="ECO:0000256" key="3">
    <source>
        <dbReference type="ARBA" id="ARBA00022723"/>
    </source>
</evidence>
<dbReference type="InterPro" id="IPR050231">
    <property type="entry name" value="Iron_ascorbate_oxido_reductase"/>
</dbReference>
<evidence type="ECO:0000256" key="8">
    <source>
        <dbReference type="ARBA" id="ARBA00061560"/>
    </source>
</evidence>
<dbReference type="InterPro" id="IPR027443">
    <property type="entry name" value="IPNS-like_sf"/>
</dbReference>
<protein>
    <recommendedName>
        <fullName evidence="9">gibberellin 3beta-dioxygenase</fullName>
        <ecNumber evidence="9">1.14.11.15</ecNumber>
    </recommendedName>
</protein>